<dbReference type="GO" id="GO:0005634">
    <property type="term" value="C:nucleus"/>
    <property type="evidence" value="ECO:0007669"/>
    <property type="project" value="TreeGrafter"/>
</dbReference>
<dbReference type="AlphaFoldDB" id="A0A7S4AEY8"/>
<feature type="compositionally biased region" description="Basic residues" evidence="1">
    <location>
        <begin position="55"/>
        <end position="69"/>
    </location>
</feature>
<feature type="region of interest" description="Disordered" evidence="1">
    <location>
        <begin position="48"/>
        <end position="89"/>
    </location>
</feature>
<name>A0A7S4AEY8_9STRA</name>
<evidence type="ECO:0000256" key="1">
    <source>
        <dbReference type="SAM" id="MobiDB-lite"/>
    </source>
</evidence>
<dbReference type="EMBL" id="HBIX01007637">
    <property type="protein sequence ID" value="CAE0713176.1"/>
    <property type="molecule type" value="Transcribed_RNA"/>
</dbReference>
<proteinExistence type="predicted"/>
<keyword evidence="2" id="KW-0472">Membrane</keyword>
<feature type="region of interest" description="Disordered" evidence="1">
    <location>
        <begin position="689"/>
        <end position="742"/>
    </location>
</feature>
<dbReference type="GO" id="GO:0000981">
    <property type="term" value="F:DNA-binding transcription factor activity, RNA polymerase II-specific"/>
    <property type="evidence" value="ECO:0007669"/>
    <property type="project" value="TreeGrafter"/>
</dbReference>
<gene>
    <name evidence="3" type="ORF">PAUS00366_LOCUS5928</name>
</gene>
<keyword evidence="2" id="KW-1133">Transmembrane helix</keyword>
<feature type="compositionally biased region" description="Basic residues" evidence="1">
    <location>
        <begin position="733"/>
        <end position="742"/>
    </location>
</feature>
<feature type="compositionally biased region" description="Low complexity" evidence="1">
    <location>
        <begin position="123"/>
        <end position="137"/>
    </location>
</feature>
<feature type="compositionally biased region" description="Polar residues" evidence="1">
    <location>
        <begin position="113"/>
        <end position="122"/>
    </location>
</feature>
<organism evidence="3">
    <name type="scientific">Pseudo-nitzschia australis</name>
    <dbReference type="NCBI Taxonomy" id="44445"/>
    <lineage>
        <taxon>Eukaryota</taxon>
        <taxon>Sar</taxon>
        <taxon>Stramenopiles</taxon>
        <taxon>Ochrophyta</taxon>
        <taxon>Bacillariophyta</taxon>
        <taxon>Bacillariophyceae</taxon>
        <taxon>Bacillariophycidae</taxon>
        <taxon>Bacillariales</taxon>
        <taxon>Bacillariaceae</taxon>
        <taxon>Pseudo-nitzschia</taxon>
    </lineage>
</organism>
<feature type="compositionally biased region" description="Acidic residues" evidence="1">
    <location>
        <begin position="1024"/>
        <end position="1035"/>
    </location>
</feature>
<feature type="region of interest" description="Disordered" evidence="1">
    <location>
        <begin position="1023"/>
        <end position="1057"/>
    </location>
</feature>
<accession>A0A7S4AEY8</accession>
<dbReference type="GO" id="GO:0042594">
    <property type="term" value="P:response to starvation"/>
    <property type="evidence" value="ECO:0007669"/>
    <property type="project" value="TreeGrafter"/>
</dbReference>
<feature type="transmembrane region" description="Helical" evidence="2">
    <location>
        <begin position="369"/>
        <end position="389"/>
    </location>
</feature>
<dbReference type="PANTHER" id="PTHR14596:SF72">
    <property type="entry name" value="ZINC FINGER PROTEIN MSN2-RELATED"/>
    <property type="match status" value="1"/>
</dbReference>
<dbReference type="PANTHER" id="PTHR14596">
    <property type="entry name" value="ZINC FINGER PROTEIN"/>
    <property type="match status" value="1"/>
</dbReference>
<feature type="compositionally biased region" description="Polar residues" evidence="1">
    <location>
        <begin position="75"/>
        <end position="89"/>
    </location>
</feature>
<reference evidence="3" key="1">
    <citation type="submission" date="2021-01" db="EMBL/GenBank/DDBJ databases">
        <authorList>
            <person name="Corre E."/>
            <person name="Pelletier E."/>
            <person name="Niang G."/>
            <person name="Scheremetjew M."/>
            <person name="Finn R."/>
            <person name="Kale V."/>
            <person name="Holt S."/>
            <person name="Cochrane G."/>
            <person name="Meng A."/>
            <person name="Brown T."/>
            <person name="Cohen L."/>
        </authorList>
    </citation>
    <scope>NUCLEOTIDE SEQUENCE</scope>
    <source>
        <strain evidence="3">10249 10 AB</strain>
    </source>
</reference>
<sequence>MTKRTMERPRSFLLFRYWKILFGIVGLLDCSCYCYCYYYHRHHRNVGDSNSSGPQHRHHRHRRHSKKNRSKGDDTTNGSSFTSKQKQLHSQKNQIVSSFLWQSMAFSHHPDNDNNGIVSPAQTNNHNTNNTNSNSKSSNHDHNHNNGTRQGFGFFENTTTTAHKLLQFFLAIHLGFGFLCLVEMAVRAAEARRIVVEYQAIAALEHRIAETVAKVYRRRKLLQGRQQQRSTAAMAASGLSSSFYSLRKAATQAIAIPSSLTIITTATTIPATSSTATTRTSTKLNPYLPSLSSISDTTSSAAATTATSAAAATAHNTVHRCYHVIEDDADKNEAVKGKMNDTSSGDSNAHDDDEAMNKRNILLFLRATFRLWIPVGVTCFFWLALLPLGEYYRIVKILLFDLEGCDDDASGRVRTDSGCYCVDNGGGDWEVHTICHVDQNHLCYGALLSSSSPMIMTTATAQLLYLEILGDDASWATLWITTLLFRWTDAFSSIQDYLVKAVWTEYLWKKYLLAGGRGLQHRPKLVWKRVGRFLNFIKLIRFAGPLTRMVLKLSDQLVVGYSTFRKDRSAKTHRAHKLQRPSLLLRELKRIESFHKIETTIASWPSHCSMLLDTLTKEVGAPFCRVSSSTAKFYARDFLEQSHQRGRQITRQIRWLQEQLRRGLTDFSSSEVYDSILRLSKDISLRHLDDDGHSENDSNGNENDEDSNDKNDKNNNSSNNNNKETKDYTKKQQQQKHRRHRSSNLSSWYDYLHLSSLLSSRDFLISPRSRFSVVWRITVTNCLLLELTRLSISWYLTKTFHLSITQVISRLFVDCNTMPEETKNLFRFVTDRLDEWHAALSHAIPLVPFPKDKLVILCVPTSQLSKLFLLAGSGIEIFIDVVSFLDIFFWFFTGDLDGETGLVVPKAFFGRCILPGTLVQVLDHPTLPEVLPSLMSRAASTVMAVGWSRVIRWLCALVPALKMIAARPLSAYFFRHFEENNNDGAGNKDLLMSYAESFGYLPQRNDSLVAQSILVNNKIQLSDDSSDDSIDDGGDCNDRDHNHDDRDGGDNNDDSDKSSFALAAIDRHASLYPVHNKTSRSISPGSPIRSALRGPTYMPGPVVAHPDSTVRFADDLSIGENDGSRWYISSSCSHNSQCDGSSLGYDIGLSLSSHTLNDLHPD</sequence>
<feature type="region of interest" description="Disordered" evidence="1">
    <location>
        <begin position="112"/>
        <end position="152"/>
    </location>
</feature>
<dbReference type="GO" id="GO:0000987">
    <property type="term" value="F:cis-regulatory region sequence-specific DNA binding"/>
    <property type="evidence" value="ECO:0007669"/>
    <property type="project" value="TreeGrafter"/>
</dbReference>
<protein>
    <submittedName>
        <fullName evidence="3">Uncharacterized protein</fullName>
    </submittedName>
</protein>
<feature type="transmembrane region" description="Helical" evidence="2">
    <location>
        <begin position="165"/>
        <end position="186"/>
    </location>
</feature>
<feature type="compositionally biased region" description="Basic and acidic residues" evidence="1">
    <location>
        <begin position="1036"/>
        <end position="1057"/>
    </location>
</feature>
<evidence type="ECO:0000256" key="2">
    <source>
        <dbReference type="SAM" id="Phobius"/>
    </source>
</evidence>
<feature type="transmembrane region" description="Helical" evidence="2">
    <location>
        <begin position="20"/>
        <end position="40"/>
    </location>
</feature>
<evidence type="ECO:0000313" key="3">
    <source>
        <dbReference type="EMBL" id="CAE0713176.1"/>
    </source>
</evidence>
<keyword evidence="2" id="KW-0812">Transmembrane</keyword>